<reference evidence="1 2" key="1">
    <citation type="submission" date="2007-01" db="EMBL/GenBank/DDBJ databases">
        <authorList>
            <person name="Haygood M."/>
            <person name="Podell S."/>
            <person name="Anderson C."/>
            <person name="Hopkinson B."/>
            <person name="Roe K."/>
            <person name="Barbeau K."/>
            <person name="Gaasterland T."/>
            <person name="Ferriera S."/>
            <person name="Johnson J."/>
            <person name="Kravitz S."/>
            <person name="Beeson K."/>
            <person name="Sutton G."/>
            <person name="Rogers Y.-H."/>
            <person name="Friedman R."/>
            <person name="Frazier M."/>
            <person name="Venter J.C."/>
        </authorList>
    </citation>
    <scope>NUCLEOTIDE SEQUENCE [LARGE SCALE GENOMIC DNA]</scope>
    <source>
        <strain evidence="1 2">ATCC 23134</strain>
    </source>
</reference>
<accession>A1ZVQ9</accession>
<sequence length="271" mass="31066">MVNTNSALCAFLDIPETTVVSRSHLPVLLQKVDVEVFDYLLFTHYGFRLDSQEKQWFSGDGKELRGSIESGKKRGQAVVQIVHHHSGEAIAQNYYDGQKESEIPTLRALLSKDDLASQKITLDALHLCPSTTEMITKAGGVFLIGLKENQPTLLAHMTDCALPPIDQKTTFDFNHGRVEQRKYWLYDVSKQGFDPRWDNTAFKRLVKVQRTRINQKNAKISREVSYYISNETAKEGIFDAVRNHWSVEVNNHIRDVTLNEDQLKSKKRQFK</sequence>
<dbReference type="Proteomes" id="UP000004095">
    <property type="component" value="Unassembled WGS sequence"/>
</dbReference>
<keyword evidence="2" id="KW-1185">Reference proteome</keyword>
<dbReference type="NCBIfam" id="NF033564">
    <property type="entry name" value="transpos_ISAs1"/>
    <property type="match status" value="1"/>
</dbReference>
<dbReference type="PANTHER" id="PTHR30298:SF0">
    <property type="entry name" value="PROTEIN YBFL-RELATED"/>
    <property type="match status" value="1"/>
</dbReference>
<dbReference type="PANTHER" id="PTHR30298">
    <property type="entry name" value="H REPEAT-ASSOCIATED PREDICTED TRANSPOSASE"/>
    <property type="match status" value="1"/>
</dbReference>
<gene>
    <name evidence="1" type="ORF">M23134_06185</name>
</gene>
<protein>
    <submittedName>
        <fullName evidence="1">ISPg2, transposase, putative</fullName>
    </submittedName>
</protein>
<evidence type="ECO:0000313" key="2">
    <source>
        <dbReference type="Proteomes" id="UP000004095"/>
    </source>
</evidence>
<dbReference type="EMBL" id="AAWS01000047">
    <property type="protein sequence ID" value="EAY25486.1"/>
    <property type="molecule type" value="Genomic_DNA"/>
</dbReference>
<proteinExistence type="predicted"/>
<evidence type="ECO:0000313" key="1">
    <source>
        <dbReference type="EMBL" id="EAY25486.1"/>
    </source>
</evidence>
<dbReference type="AlphaFoldDB" id="A1ZVQ9"/>
<dbReference type="InterPro" id="IPR047647">
    <property type="entry name" value="ISAs1_transpos"/>
</dbReference>
<dbReference type="InterPro" id="IPR051698">
    <property type="entry name" value="Transposase_11-like"/>
</dbReference>
<name>A1ZVQ9_MICM2</name>
<dbReference type="eggNOG" id="COG5433">
    <property type="taxonomic scope" value="Bacteria"/>
</dbReference>
<comment type="caution">
    <text evidence="1">The sequence shown here is derived from an EMBL/GenBank/DDBJ whole genome shotgun (WGS) entry which is preliminary data.</text>
</comment>
<organism evidence="1 2">
    <name type="scientific">Microscilla marina ATCC 23134</name>
    <dbReference type="NCBI Taxonomy" id="313606"/>
    <lineage>
        <taxon>Bacteria</taxon>
        <taxon>Pseudomonadati</taxon>
        <taxon>Bacteroidota</taxon>
        <taxon>Cytophagia</taxon>
        <taxon>Cytophagales</taxon>
        <taxon>Microscillaceae</taxon>
        <taxon>Microscilla</taxon>
    </lineage>
</organism>